<evidence type="ECO:0000256" key="2">
    <source>
        <dbReference type="SAM" id="MobiDB-lite"/>
    </source>
</evidence>
<dbReference type="GO" id="GO:0070042">
    <property type="term" value="F:rRNA (uridine-N3-)-methyltransferase activity"/>
    <property type="evidence" value="ECO:0007669"/>
    <property type="project" value="InterPro"/>
</dbReference>
<reference evidence="4 5" key="1">
    <citation type="submission" date="2024-01" db="EMBL/GenBank/DDBJ databases">
        <title>A telomere-to-telomere, gap-free genome of sweet tea (Lithocarpus litseifolius).</title>
        <authorList>
            <person name="Zhou J."/>
        </authorList>
    </citation>
    <scope>NUCLEOTIDE SEQUENCE [LARGE SCALE GENOMIC DNA]</scope>
    <source>
        <strain evidence="4">Zhou-2022a</strain>
        <tissue evidence="4">Leaf</tissue>
    </source>
</reference>
<evidence type="ECO:0000256" key="1">
    <source>
        <dbReference type="SAM" id="Coils"/>
    </source>
</evidence>
<name>A0AAW2DFP0_9ROSI</name>
<dbReference type="InterPro" id="IPR019446">
    <property type="entry name" value="BMT5-like"/>
</dbReference>
<evidence type="ECO:0000313" key="4">
    <source>
        <dbReference type="EMBL" id="KAL0009029.1"/>
    </source>
</evidence>
<dbReference type="EMBL" id="JAZDWU010000003">
    <property type="protein sequence ID" value="KAL0009029.1"/>
    <property type="molecule type" value="Genomic_DNA"/>
</dbReference>
<dbReference type="AlphaFoldDB" id="A0AAW2DFP0"/>
<protein>
    <recommendedName>
        <fullName evidence="3">25S rRNA (uridine-N(3))-methyltransferase BMT5-like domain-containing protein</fullName>
    </recommendedName>
</protein>
<organism evidence="4 5">
    <name type="scientific">Lithocarpus litseifolius</name>
    <dbReference type="NCBI Taxonomy" id="425828"/>
    <lineage>
        <taxon>Eukaryota</taxon>
        <taxon>Viridiplantae</taxon>
        <taxon>Streptophyta</taxon>
        <taxon>Embryophyta</taxon>
        <taxon>Tracheophyta</taxon>
        <taxon>Spermatophyta</taxon>
        <taxon>Magnoliopsida</taxon>
        <taxon>eudicotyledons</taxon>
        <taxon>Gunneridae</taxon>
        <taxon>Pentapetalae</taxon>
        <taxon>rosids</taxon>
        <taxon>fabids</taxon>
        <taxon>Fagales</taxon>
        <taxon>Fagaceae</taxon>
        <taxon>Lithocarpus</taxon>
    </lineage>
</organism>
<feature type="region of interest" description="Disordered" evidence="2">
    <location>
        <begin position="505"/>
        <end position="543"/>
    </location>
</feature>
<gene>
    <name evidence="4" type="ORF">SO802_010531</name>
</gene>
<accession>A0AAW2DFP0</accession>
<dbReference type="Proteomes" id="UP001459277">
    <property type="component" value="Unassembled WGS sequence"/>
</dbReference>
<evidence type="ECO:0000313" key="5">
    <source>
        <dbReference type="Proteomes" id="UP001459277"/>
    </source>
</evidence>
<dbReference type="Pfam" id="PF10354">
    <property type="entry name" value="BMT5-like"/>
    <property type="match status" value="1"/>
</dbReference>
<feature type="domain" description="25S rRNA (uridine-N(3))-methyltransferase BMT5-like" evidence="3">
    <location>
        <begin position="30"/>
        <end position="195"/>
    </location>
</feature>
<keyword evidence="5" id="KW-1185">Reference proteome</keyword>
<feature type="compositionally biased region" description="Polar residues" evidence="2">
    <location>
        <begin position="515"/>
        <end position="540"/>
    </location>
</feature>
<evidence type="ECO:0000259" key="3">
    <source>
        <dbReference type="Pfam" id="PF10354"/>
    </source>
</evidence>
<proteinExistence type="predicted"/>
<dbReference type="FunFam" id="3.40.50.150:FF:000440">
    <property type="entry name" value="Os09g0479300 protein"/>
    <property type="match status" value="1"/>
</dbReference>
<dbReference type="GO" id="GO:0005737">
    <property type="term" value="C:cytoplasm"/>
    <property type="evidence" value="ECO:0007669"/>
    <property type="project" value="TreeGrafter"/>
</dbReference>
<dbReference type="GO" id="GO:0070475">
    <property type="term" value="P:rRNA base methylation"/>
    <property type="evidence" value="ECO:0007669"/>
    <property type="project" value="InterPro"/>
</dbReference>
<feature type="coiled-coil region" evidence="1">
    <location>
        <begin position="54"/>
        <end position="81"/>
    </location>
</feature>
<dbReference type="PANTHER" id="PTHR11538:SF26">
    <property type="entry name" value="FERREDOXIN-FOLD ANTICODON-BINDING DOMAIN-CONTAINING PROTEIN 1"/>
    <property type="match status" value="1"/>
</dbReference>
<dbReference type="PANTHER" id="PTHR11538">
    <property type="entry name" value="PHENYLALANYL-TRNA SYNTHETASE"/>
    <property type="match status" value="1"/>
</dbReference>
<comment type="caution">
    <text evidence="4">The sequence shown here is derived from an EMBL/GenBank/DDBJ whole genome shotgun (WGS) entry which is preliminary data.</text>
</comment>
<keyword evidence="1" id="KW-0175">Coiled coil</keyword>
<sequence length="572" mass="64227">MSNHQNEEKQVGVDEEEKWVKHYSSNHQILLVGEGDFSFSLSLANSFGSASNILASSLDRYDALIEKYKEAKSNLENLERLGASLLHGVDAMKMKLHGDLRWRKFDRIIFNFPHAGFHGKEDDARVVKMHRNLVHSFFHNAIGMLRADGEIHVNHKATAPFCHWNITELGLKNCLVLIECVDFKKEDYPGYHNKRGDGRRCDEPFPLGECSTFKFRLSPTAKRLHTGITSMVASMHERPPQFQRIPIQMQQQSSSIKFSSRAGHLTNMEQTSHHVNFPLTSSTGNLFSGMNDGHLINPTVTFGGTDHDLRHSFHTPRPAIQGNPIQMQQWSPSIKFSSRAGHLTNMEQTSQHVSFPLTSSTGNSFSGMDDGHLINPTVTFGGTNLDLRHSFHTPRPGIQGNPIQMQQWSPSIKFTSRVGHLTNMEQTSQHVSFPLTSCTGNSFSGMNDGHLINPTVTFGGTNHNLRHSFHTPRPGIQGNPIQMHWSPSIKFSSRAGHLTNMEQTSQHVSFPPPSNTGNSFSRMTDGHSNNSTEAFGGTNNDLRHTYHAPRPNFVRDCSNARKNLEWRHVCFA</sequence>